<feature type="domain" description="DAGKc" evidence="2">
    <location>
        <begin position="1"/>
        <end position="94"/>
    </location>
</feature>
<feature type="compositionally biased region" description="Polar residues" evidence="1">
    <location>
        <begin position="181"/>
        <end position="203"/>
    </location>
</feature>
<dbReference type="AlphaFoldDB" id="J4HXJ4"/>
<dbReference type="EMBL" id="HE797110">
    <property type="protein sequence ID" value="CCM03322.1"/>
    <property type="molecule type" value="Genomic_DNA"/>
</dbReference>
<dbReference type="InterPro" id="IPR050187">
    <property type="entry name" value="Lipid_Phosphate_FormReg"/>
</dbReference>
<dbReference type="STRING" id="599839.J4HXJ4"/>
<dbReference type="GO" id="GO:0005737">
    <property type="term" value="C:cytoplasm"/>
    <property type="evidence" value="ECO:0007669"/>
    <property type="project" value="TreeGrafter"/>
</dbReference>
<dbReference type="PANTHER" id="PTHR12358">
    <property type="entry name" value="SPHINGOSINE KINASE"/>
    <property type="match status" value="1"/>
</dbReference>
<dbReference type="Gene3D" id="3.40.50.10330">
    <property type="entry name" value="Probable inorganic polyphosphate/atp-NAD kinase, domain 1"/>
    <property type="match status" value="1"/>
</dbReference>
<dbReference type="GO" id="GO:0046512">
    <property type="term" value="P:sphingosine biosynthetic process"/>
    <property type="evidence" value="ECO:0007669"/>
    <property type="project" value="TreeGrafter"/>
</dbReference>
<dbReference type="HOGENOM" id="CLU_013399_0_1_1"/>
<dbReference type="PROSITE" id="PS50146">
    <property type="entry name" value="DAGK"/>
    <property type="match status" value="1"/>
</dbReference>
<dbReference type="OrthoDB" id="3853857at2759"/>
<feature type="region of interest" description="Disordered" evidence="1">
    <location>
        <begin position="177"/>
        <end position="209"/>
    </location>
</feature>
<dbReference type="InterPro" id="IPR001206">
    <property type="entry name" value="Diacylglycerol_kinase_cat_dom"/>
</dbReference>
<name>J4HXJ4_9APHY</name>
<dbReference type="GO" id="GO:0016773">
    <property type="term" value="F:phosphotransferase activity, alcohol group as acceptor"/>
    <property type="evidence" value="ECO:0007669"/>
    <property type="project" value="UniProtKB-ARBA"/>
</dbReference>
<proteinExistence type="predicted"/>
<dbReference type="PANTHER" id="PTHR12358:SF31">
    <property type="entry name" value="ACYLGLYCEROL KINASE, MITOCHONDRIAL"/>
    <property type="match status" value="1"/>
</dbReference>
<evidence type="ECO:0000256" key="1">
    <source>
        <dbReference type="SAM" id="MobiDB-lite"/>
    </source>
</evidence>
<gene>
    <name evidence="3" type="ORF">FIBRA_05450</name>
</gene>
<dbReference type="Proteomes" id="UP000006352">
    <property type="component" value="Unassembled WGS sequence"/>
</dbReference>
<keyword evidence="4" id="KW-1185">Reference proteome</keyword>
<organism evidence="3 4">
    <name type="scientific">Fibroporia radiculosa</name>
    <dbReference type="NCBI Taxonomy" id="599839"/>
    <lineage>
        <taxon>Eukaryota</taxon>
        <taxon>Fungi</taxon>
        <taxon>Dikarya</taxon>
        <taxon>Basidiomycota</taxon>
        <taxon>Agaricomycotina</taxon>
        <taxon>Agaricomycetes</taxon>
        <taxon>Polyporales</taxon>
        <taxon>Fibroporiaceae</taxon>
        <taxon>Fibroporia</taxon>
    </lineage>
</organism>
<dbReference type="RefSeq" id="XP_012182605.1">
    <property type="nucleotide sequence ID" value="XM_012327215.1"/>
</dbReference>
<dbReference type="Pfam" id="PF00781">
    <property type="entry name" value="DAGK_cat"/>
    <property type="match status" value="1"/>
</dbReference>
<dbReference type="InParanoid" id="J4HXJ4"/>
<accession>J4HXJ4</accession>
<dbReference type="GO" id="GO:0016020">
    <property type="term" value="C:membrane"/>
    <property type="evidence" value="ECO:0007669"/>
    <property type="project" value="TreeGrafter"/>
</dbReference>
<dbReference type="InterPro" id="IPR017438">
    <property type="entry name" value="ATP-NAD_kinase_N"/>
</dbReference>
<sequence length="344" mass="38050">MKALNLDQYDAVVVMSGDGLIHEVINGFAEHPQAREALRMPIAPIPSGSGNALAVNVLGPQDGYNVSAAALNVVKGMYIGRLMAMDLCAISQGGKSSFSFLSQAVGMFANLDLGTEHLRFLGSNRFVLGYIYEALRKKPCPVKLSMKLVDSDRKRMLRNLHERQSRARAQFALEHDPLNMGPTTGSSDETLSNESTVQLSKSPGSPPAMLSAEEDGWVTFNEPLLYMYAGNGPWVSREFMQFPVAVSDDGLIDIVVQDCTATRWMLLRAIDGAEKGHTYWMSTQHYFKVLAYRIEPYSKGHLSVDGERYPFMRIEVESHRGAARVLSPYGFWQAEFSAPEDGTK</sequence>
<dbReference type="Gene3D" id="2.60.200.40">
    <property type="match status" value="1"/>
</dbReference>
<evidence type="ECO:0000313" key="3">
    <source>
        <dbReference type="EMBL" id="CCM03322.1"/>
    </source>
</evidence>
<dbReference type="FunCoup" id="J4HXJ4">
    <property type="interactions" value="153"/>
</dbReference>
<protein>
    <recommendedName>
        <fullName evidence="2">DAGKc domain-containing protein</fullName>
    </recommendedName>
</protein>
<evidence type="ECO:0000313" key="4">
    <source>
        <dbReference type="Proteomes" id="UP000006352"/>
    </source>
</evidence>
<dbReference type="GeneID" id="24098233"/>
<evidence type="ECO:0000259" key="2">
    <source>
        <dbReference type="PROSITE" id="PS50146"/>
    </source>
</evidence>
<dbReference type="InterPro" id="IPR016064">
    <property type="entry name" value="NAD/diacylglycerol_kinase_sf"/>
</dbReference>
<dbReference type="SUPFAM" id="SSF111331">
    <property type="entry name" value="NAD kinase/diacylglycerol kinase-like"/>
    <property type="match status" value="1"/>
</dbReference>
<reference evidence="3 4" key="1">
    <citation type="journal article" date="2012" name="Appl. Environ. Microbiol.">
        <title>Short-read sequencing for genomic analysis of the brown rot fungus Fibroporia radiculosa.</title>
        <authorList>
            <person name="Tang J.D."/>
            <person name="Perkins A.D."/>
            <person name="Sonstegard T.S."/>
            <person name="Schroeder S.G."/>
            <person name="Burgess S.C."/>
            <person name="Diehl S.V."/>
        </authorList>
    </citation>
    <scope>NUCLEOTIDE SEQUENCE [LARGE SCALE GENOMIC DNA]</scope>
    <source>
        <strain evidence="3 4">TFFH 294</strain>
    </source>
</reference>
<dbReference type="GO" id="GO:0001727">
    <property type="term" value="F:lipid kinase activity"/>
    <property type="evidence" value="ECO:0007669"/>
    <property type="project" value="UniProtKB-ARBA"/>
</dbReference>